<dbReference type="EMBL" id="LR134418">
    <property type="protein sequence ID" value="VEH84883.1"/>
    <property type="molecule type" value="Genomic_DNA"/>
</dbReference>
<sequence length="59" mass="6960">MARSIDLGYSNNRFGFFQKSFENPREKIEEATKSSREQREAKELLHNVFPDLEALLNKE</sequence>
<evidence type="ECO:0000313" key="4">
    <source>
        <dbReference type="Proteomes" id="UP000281170"/>
    </source>
</evidence>
<dbReference type="AlphaFoldDB" id="A0A0W0R5B9"/>
<keyword evidence="3" id="KW-1185">Reference proteome</keyword>
<reference evidence="1 3" key="1">
    <citation type="submission" date="2015-11" db="EMBL/GenBank/DDBJ databases">
        <title>Identification of large and diverse effector repertoires of 38 Legionella species.</title>
        <authorList>
            <person name="Burstein D."/>
            <person name="Amaro F."/>
            <person name="Zusman T."/>
            <person name="Lifshitz Z."/>
            <person name="Cohen O."/>
            <person name="Gilbert J.A."/>
            <person name="Pupko T."/>
            <person name="Shuman H.A."/>
            <person name="Segal G."/>
        </authorList>
    </citation>
    <scope>NUCLEOTIDE SEQUENCE [LARGE SCALE GENOMIC DNA]</scope>
    <source>
        <strain evidence="1 3">1762-AUS-E</strain>
    </source>
</reference>
<dbReference type="Proteomes" id="UP000054859">
    <property type="component" value="Unassembled WGS sequence"/>
</dbReference>
<proteinExistence type="predicted"/>
<dbReference type="Proteomes" id="UP000281170">
    <property type="component" value="Plasmid 9"/>
</dbReference>
<dbReference type="KEGG" id="ladl:NCTC12735_00503"/>
<evidence type="ECO:0000313" key="3">
    <source>
        <dbReference type="Proteomes" id="UP000054859"/>
    </source>
</evidence>
<evidence type="ECO:0000313" key="2">
    <source>
        <dbReference type="EMBL" id="VEH84883.1"/>
    </source>
</evidence>
<protein>
    <submittedName>
        <fullName evidence="1">Uncharacterized protein</fullName>
    </submittedName>
</protein>
<accession>A0A0W0R5B9</accession>
<organism evidence="1 3">
    <name type="scientific">Legionella adelaidensis</name>
    <dbReference type="NCBI Taxonomy" id="45056"/>
    <lineage>
        <taxon>Bacteria</taxon>
        <taxon>Pseudomonadati</taxon>
        <taxon>Pseudomonadota</taxon>
        <taxon>Gammaproteobacteria</taxon>
        <taxon>Legionellales</taxon>
        <taxon>Legionellaceae</taxon>
        <taxon>Legionella</taxon>
    </lineage>
</organism>
<keyword evidence="2" id="KW-0614">Plasmid</keyword>
<dbReference type="RefSeq" id="WP_058461975.1">
    <property type="nucleotide sequence ID" value="NZ_CAAAHS010000002.1"/>
</dbReference>
<reference evidence="2 4" key="2">
    <citation type="submission" date="2018-12" db="EMBL/GenBank/DDBJ databases">
        <authorList>
            <consortium name="Pathogen Informatics"/>
        </authorList>
    </citation>
    <scope>NUCLEOTIDE SEQUENCE [LARGE SCALE GENOMIC DNA]</scope>
    <source>
        <strain evidence="2 4">NCTC12735</strain>
        <plasmid evidence="4">9</plasmid>
    </source>
</reference>
<evidence type="ECO:0000313" key="1">
    <source>
        <dbReference type="EMBL" id="KTC66287.1"/>
    </source>
</evidence>
<dbReference type="PATRIC" id="fig|45056.6.peg.979"/>
<dbReference type="EMBL" id="LNKA01000001">
    <property type="protein sequence ID" value="KTC66287.1"/>
    <property type="molecule type" value="Genomic_DNA"/>
</dbReference>
<gene>
    <name evidence="1" type="ORF">Lade_0945</name>
    <name evidence="2" type="ORF">NCTC12735_00503</name>
</gene>
<geneLocation type="plasmid" evidence="2 4">
    <name>9</name>
</geneLocation>
<name>A0A0W0R5B9_9GAMM</name>